<accession>A0ABR3T624</accession>
<evidence type="ECO:0000313" key="4">
    <source>
        <dbReference type="Proteomes" id="UP001521184"/>
    </source>
</evidence>
<keyword evidence="1" id="KW-0677">Repeat</keyword>
<comment type="caution">
    <text evidence="3">The sequence shown here is derived from an EMBL/GenBank/DDBJ whole genome shotgun (WGS) entry which is preliminary data.</text>
</comment>
<organism evidence="3 4">
    <name type="scientific">Diplodia intermedia</name>
    <dbReference type="NCBI Taxonomy" id="856260"/>
    <lineage>
        <taxon>Eukaryota</taxon>
        <taxon>Fungi</taxon>
        <taxon>Dikarya</taxon>
        <taxon>Ascomycota</taxon>
        <taxon>Pezizomycotina</taxon>
        <taxon>Dothideomycetes</taxon>
        <taxon>Dothideomycetes incertae sedis</taxon>
        <taxon>Botryosphaeriales</taxon>
        <taxon>Botryosphaeriaceae</taxon>
        <taxon>Diplodia</taxon>
    </lineage>
</organism>
<feature type="domain" description="Nephrocystin 3-like N-terminal" evidence="2">
    <location>
        <begin position="11"/>
        <end position="62"/>
    </location>
</feature>
<name>A0ABR3T624_9PEZI</name>
<dbReference type="Gene3D" id="3.40.50.300">
    <property type="entry name" value="P-loop containing nucleotide triphosphate hydrolases"/>
    <property type="match status" value="1"/>
</dbReference>
<dbReference type="PANTHER" id="PTHR10039">
    <property type="entry name" value="AMELOGENIN"/>
    <property type="match status" value="1"/>
</dbReference>
<dbReference type="InterPro" id="IPR056884">
    <property type="entry name" value="NPHP3-like_N"/>
</dbReference>
<evidence type="ECO:0000256" key="1">
    <source>
        <dbReference type="ARBA" id="ARBA00022737"/>
    </source>
</evidence>
<dbReference type="Proteomes" id="UP001521184">
    <property type="component" value="Unassembled WGS sequence"/>
</dbReference>
<dbReference type="Pfam" id="PF24883">
    <property type="entry name" value="NPHP3_N"/>
    <property type="match status" value="1"/>
</dbReference>
<sequence length="247" mass="28101">MEKLSLRDCTAEILKLCSKDPVVIIIDALDECDPSRRHELLQSLDEIIQESVNLVKVFITSRDDVDIVRRLERSRNIYIHGTSNAEDIENFVQIELERVLETGMLLGGNISEQLRNRIVKRLVDGAQGMFRWVSLQLQNISDHRRFKLPEDVDSELGQLPQTLTKSYELIYQQIVNSAPRSKQLAEQVISWLLCSMCHLEAATFVAALGFQTDTTSVSVEDILNRRAESQLQSLGYLCKSFCYLGIG</sequence>
<dbReference type="InterPro" id="IPR027417">
    <property type="entry name" value="P-loop_NTPase"/>
</dbReference>
<gene>
    <name evidence="3" type="ORF">SLS58_010472</name>
</gene>
<evidence type="ECO:0000313" key="3">
    <source>
        <dbReference type="EMBL" id="KAL1635020.1"/>
    </source>
</evidence>
<keyword evidence="4" id="KW-1185">Reference proteome</keyword>
<dbReference type="PANTHER" id="PTHR10039:SF16">
    <property type="entry name" value="GPI INOSITOL-DEACYLASE"/>
    <property type="match status" value="1"/>
</dbReference>
<evidence type="ECO:0000259" key="2">
    <source>
        <dbReference type="Pfam" id="PF24883"/>
    </source>
</evidence>
<reference evidence="3 4" key="1">
    <citation type="journal article" date="2023" name="Plant Dis.">
        <title>First Report of Diplodia intermedia Causing Canker and Dieback Diseases on Apple Trees in Canada.</title>
        <authorList>
            <person name="Ellouze W."/>
            <person name="Ilyukhin E."/>
            <person name="Sulman M."/>
            <person name="Ali S."/>
        </authorList>
    </citation>
    <scope>NUCLEOTIDE SEQUENCE [LARGE SCALE GENOMIC DNA]</scope>
    <source>
        <strain evidence="3 4">M45-28</strain>
    </source>
</reference>
<dbReference type="EMBL" id="JAKEKT020000123">
    <property type="protein sequence ID" value="KAL1635020.1"/>
    <property type="molecule type" value="Genomic_DNA"/>
</dbReference>
<protein>
    <recommendedName>
        <fullName evidence="2">Nephrocystin 3-like N-terminal domain-containing protein</fullName>
    </recommendedName>
</protein>
<proteinExistence type="predicted"/>
<dbReference type="SUPFAM" id="SSF52540">
    <property type="entry name" value="P-loop containing nucleoside triphosphate hydrolases"/>
    <property type="match status" value="1"/>
</dbReference>